<dbReference type="InterPro" id="IPR011330">
    <property type="entry name" value="Glyco_hydro/deAcase_b/a-brl"/>
</dbReference>
<keyword evidence="3" id="KW-1185">Reference proteome</keyword>
<dbReference type="InterPro" id="IPR002509">
    <property type="entry name" value="NODB_dom"/>
</dbReference>
<dbReference type="Gene3D" id="3.20.20.370">
    <property type="entry name" value="Glycoside hydrolase/deacetylase"/>
    <property type="match status" value="1"/>
</dbReference>
<dbReference type="AlphaFoldDB" id="A0A917NJ44"/>
<organism evidence="2 3">
    <name type="scientific">Alicyclobacillus cellulosilyticus</name>
    <dbReference type="NCBI Taxonomy" id="1003997"/>
    <lineage>
        <taxon>Bacteria</taxon>
        <taxon>Bacillati</taxon>
        <taxon>Bacillota</taxon>
        <taxon>Bacilli</taxon>
        <taxon>Bacillales</taxon>
        <taxon>Alicyclobacillaceae</taxon>
        <taxon>Alicyclobacillus</taxon>
    </lineage>
</organism>
<gene>
    <name evidence="2" type="primary">ylxY</name>
    <name evidence="2" type="ORF">GCM10010885_12340</name>
</gene>
<sequence length="325" mass="35551">MKAHGKSWRRWAAVALAVGIAGTDGLWGGWRAPVARAATAMSAANEAGVDWAAAWRDAARFAVPAVDARVDRVWHAIPGLMGWRLDEEASRRQTEAARDGRVHWVWRAVPPRVRLADLPPKPVYRGPAAERAVCLMFNVSWGEDALPSILNTLAEKRVRATFFLDGAFVRKHPDWARAIAAAGHAVGSHGTGHPDFRRLANSELARQVQVTNRIIREVTGVTPRLLAPPAGAYDQRTVEMARAAGMYTILWTADTIDWRRPPARVIRQRAVHGAEPGALILMHPTQPTAAALPGIIDDLRQRGFCFKTVDDVISEVRCGQPPAGP</sequence>
<feature type="domain" description="NodB homology" evidence="1">
    <location>
        <begin position="131"/>
        <end position="307"/>
    </location>
</feature>
<evidence type="ECO:0000313" key="3">
    <source>
        <dbReference type="Proteomes" id="UP000637695"/>
    </source>
</evidence>
<reference evidence="2" key="2">
    <citation type="submission" date="2020-09" db="EMBL/GenBank/DDBJ databases">
        <authorList>
            <person name="Sun Q."/>
            <person name="Ohkuma M."/>
        </authorList>
    </citation>
    <scope>NUCLEOTIDE SEQUENCE</scope>
    <source>
        <strain evidence="2">JCM 18487</strain>
    </source>
</reference>
<dbReference type="PROSITE" id="PS51677">
    <property type="entry name" value="NODB"/>
    <property type="match status" value="1"/>
</dbReference>
<comment type="caution">
    <text evidence="2">The sequence shown here is derived from an EMBL/GenBank/DDBJ whole genome shotgun (WGS) entry which is preliminary data.</text>
</comment>
<dbReference type="RefSeq" id="WP_188881825.1">
    <property type="nucleotide sequence ID" value="NZ_BMOY01000015.1"/>
</dbReference>
<dbReference type="GO" id="GO:0016810">
    <property type="term" value="F:hydrolase activity, acting on carbon-nitrogen (but not peptide) bonds"/>
    <property type="evidence" value="ECO:0007669"/>
    <property type="project" value="InterPro"/>
</dbReference>
<reference evidence="2" key="1">
    <citation type="journal article" date="2014" name="Int. J. Syst. Evol. Microbiol.">
        <title>Complete genome sequence of Corynebacterium casei LMG S-19264T (=DSM 44701T), isolated from a smear-ripened cheese.</title>
        <authorList>
            <consortium name="US DOE Joint Genome Institute (JGI-PGF)"/>
            <person name="Walter F."/>
            <person name="Albersmeier A."/>
            <person name="Kalinowski J."/>
            <person name="Ruckert C."/>
        </authorList>
    </citation>
    <scope>NUCLEOTIDE SEQUENCE</scope>
    <source>
        <strain evidence="2">JCM 18487</strain>
    </source>
</reference>
<name>A0A917NJ44_9BACL</name>
<evidence type="ECO:0000313" key="2">
    <source>
        <dbReference type="EMBL" id="GGJ04706.1"/>
    </source>
</evidence>
<dbReference type="Pfam" id="PF01522">
    <property type="entry name" value="Polysacc_deac_1"/>
    <property type="match status" value="1"/>
</dbReference>
<dbReference type="InterPro" id="IPR050248">
    <property type="entry name" value="Polysacc_deacetylase_ArnD"/>
</dbReference>
<dbReference type="Proteomes" id="UP000637695">
    <property type="component" value="Unassembled WGS sequence"/>
</dbReference>
<dbReference type="SUPFAM" id="SSF88713">
    <property type="entry name" value="Glycoside hydrolase/deacetylase"/>
    <property type="match status" value="1"/>
</dbReference>
<protein>
    <recommendedName>
        <fullName evidence="1">NodB homology domain-containing protein</fullName>
    </recommendedName>
</protein>
<dbReference type="PANTHER" id="PTHR10587">
    <property type="entry name" value="GLYCOSYL TRANSFERASE-RELATED"/>
    <property type="match status" value="1"/>
</dbReference>
<proteinExistence type="predicted"/>
<dbReference type="EMBL" id="BMOY01000015">
    <property type="protein sequence ID" value="GGJ04706.1"/>
    <property type="molecule type" value="Genomic_DNA"/>
</dbReference>
<dbReference type="GO" id="GO:0016020">
    <property type="term" value="C:membrane"/>
    <property type="evidence" value="ECO:0007669"/>
    <property type="project" value="TreeGrafter"/>
</dbReference>
<accession>A0A917NJ44</accession>
<dbReference type="GO" id="GO:0005975">
    <property type="term" value="P:carbohydrate metabolic process"/>
    <property type="evidence" value="ECO:0007669"/>
    <property type="project" value="InterPro"/>
</dbReference>
<dbReference type="PANTHER" id="PTHR10587:SF80">
    <property type="entry name" value="CHITOOLIGOSACCHARIDE DEACETYLASE"/>
    <property type="match status" value="1"/>
</dbReference>
<evidence type="ECO:0000259" key="1">
    <source>
        <dbReference type="PROSITE" id="PS51677"/>
    </source>
</evidence>